<dbReference type="Pfam" id="PF02518">
    <property type="entry name" value="HATPase_c"/>
    <property type="match status" value="1"/>
</dbReference>
<dbReference type="PANTHER" id="PTHR43065">
    <property type="entry name" value="SENSOR HISTIDINE KINASE"/>
    <property type="match status" value="1"/>
</dbReference>
<dbReference type="GO" id="GO:0000160">
    <property type="term" value="P:phosphorelay signal transduction system"/>
    <property type="evidence" value="ECO:0007669"/>
    <property type="project" value="UniProtKB-KW"/>
</dbReference>
<proteinExistence type="predicted"/>
<feature type="transmembrane region" description="Helical" evidence="10">
    <location>
        <begin position="156"/>
        <end position="175"/>
    </location>
</feature>
<dbReference type="SUPFAM" id="SSF55874">
    <property type="entry name" value="ATPase domain of HSP90 chaperone/DNA topoisomerase II/histidine kinase"/>
    <property type="match status" value="1"/>
</dbReference>
<evidence type="ECO:0000256" key="3">
    <source>
        <dbReference type="ARBA" id="ARBA00022553"/>
    </source>
</evidence>
<dbReference type="PROSITE" id="PS50109">
    <property type="entry name" value="HIS_KIN"/>
    <property type="match status" value="1"/>
</dbReference>
<evidence type="ECO:0000256" key="4">
    <source>
        <dbReference type="ARBA" id="ARBA00022679"/>
    </source>
</evidence>
<protein>
    <recommendedName>
        <fullName evidence="2">histidine kinase</fullName>
        <ecNumber evidence="2">2.7.13.3</ecNumber>
    </recommendedName>
</protein>
<keyword evidence="8" id="KW-0902">Two-component regulatory system</keyword>
<feature type="transmembrane region" description="Helical" evidence="10">
    <location>
        <begin position="124"/>
        <end position="144"/>
    </location>
</feature>
<evidence type="ECO:0000256" key="2">
    <source>
        <dbReference type="ARBA" id="ARBA00012438"/>
    </source>
</evidence>
<dbReference type="SMART" id="SM00387">
    <property type="entry name" value="HATPase_c"/>
    <property type="match status" value="1"/>
</dbReference>
<dbReference type="Proteomes" id="UP000681414">
    <property type="component" value="Unassembled WGS sequence"/>
</dbReference>
<keyword evidence="13" id="KW-1185">Reference proteome</keyword>
<evidence type="ECO:0000256" key="8">
    <source>
        <dbReference type="ARBA" id="ARBA00023012"/>
    </source>
</evidence>
<evidence type="ECO:0000256" key="10">
    <source>
        <dbReference type="SAM" id="Phobius"/>
    </source>
</evidence>
<dbReference type="AlphaFoldDB" id="A0A942YHZ6"/>
<evidence type="ECO:0000256" key="7">
    <source>
        <dbReference type="ARBA" id="ARBA00022840"/>
    </source>
</evidence>
<evidence type="ECO:0000256" key="5">
    <source>
        <dbReference type="ARBA" id="ARBA00022741"/>
    </source>
</evidence>
<dbReference type="GO" id="GO:0004673">
    <property type="term" value="F:protein histidine kinase activity"/>
    <property type="evidence" value="ECO:0007669"/>
    <property type="project" value="UniProtKB-EC"/>
</dbReference>
<evidence type="ECO:0000256" key="9">
    <source>
        <dbReference type="SAM" id="Coils"/>
    </source>
</evidence>
<reference evidence="12 13" key="1">
    <citation type="submission" date="2021-05" db="EMBL/GenBank/DDBJ databases">
        <title>Novel Bacillus species.</title>
        <authorList>
            <person name="Liu G."/>
        </authorList>
    </citation>
    <scope>NUCLEOTIDE SEQUENCE [LARGE SCALE GENOMIC DNA]</scope>
    <source>
        <strain evidence="13">FJAT-49780</strain>
    </source>
</reference>
<comment type="caution">
    <text evidence="12">The sequence shown here is derived from an EMBL/GenBank/DDBJ whole genome shotgun (WGS) entry which is preliminary data.</text>
</comment>
<evidence type="ECO:0000313" key="13">
    <source>
        <dbReference type="Proteomes" id="UP000681414"/>
    </source>
</evidence>
<keyword evidence="9" id="KW-0175">Coiled coil</keyword>
<keyword evidence="10" id="KW-0472">Membrane</keyword>
<gene>
    <name evidence="12" type="ORF">KHA97_14980</name>
</gene>
<evidence type="ECO:0000259" key="11">
    <source>
        <dbReference type="PROSITE" id="PS50109"/>
    </source>
</evidence>
<dbReference type="EMBL" id="JAGYPG010000002">
    <property type="protein sequence ID" value="MBS4196369.1"/>
    <property type="molecule type" value="Genomic_DNA"/>
</dbReference>
<comment type="catalytic activity">
    <reaction evidence="1">
        <text>ATP + protein L-histidine = ADP + protein N-phospho-L-histidine.</text>
        <dbReference type="EC" id="2.7.13.3"/>
    </reaction>
</comment>
<dbReference type="RefSeq" id="WP_213125505.1">
    <property type="nucleotide sequence ID" value="NZ_JAGYPG010000002.1"/>
</dbReference>
<keyword evidence="7" id="KW-0067">ATP-binding</keyword>
<name>A0A942YHZ6_9BACI</name>
<evidence type="ECO:0000256" key="6">
    <source>
        <dbReference type="ARBA" id="ARBA00022777"/>
    </source>
</evidence>
<sequence length="467" mass="54422">MLFRFIEISILLYSTFMLWRKSEGNLFFRWMSACLILIALQRLTSVFQVFTLPYVYATSYPTILIEELQLFIFIVYYSFVVLFPFIILMGWIVFSDAISRSIGAVFFILFFQTVPSLYQNFNWFWLYAAGCLLILILFIGIMIGKENDGHIYFNRKRTFIAGTISLLFNLFFFYIHNKTTNYGIELPKFESSVLQIHGPHDYFNSIAFLMIFLFVFFAGKYGIFGIKLYIEKQRLDSSITAIKSGTAILNHTIKNEIGKMEYLRERIRDRLPTNDINQVEEHLDRMQQVTDHLQQMINRIQDKTGEIYLVKTKKSLHAILEEVMNRADVYLEKKQIQKIEEFDRDVTVICDPTHLQEALLNLCINAIDAMKPSEGILIIRMMLSKRNVTLEIQDNGKGIPKEQFSKVFEPFYTTKNNANHYGLGLSYSHSVIRKHSGTLKIAHSEINQGTTFSICFPRSSFVEEEIG</sequence>
<feature type="domain" description="Histidine kinase" evidence="11">
    <location>
        <begin position="248"/>
        <end position="460"/>
    </location>
</feature>
<feature type="transmembrane region" description="Helical" evidence="10">
    <location>
        <begin position="26"/>
        <end position="50"/>
    </location>
</feature>
<keyword evidence="3" id="KW-0597">Phosphoprotein</keyword>
<dbReference type="InterPro" id="IPR003594">
    <property type="entry name" value="HATPase_dom"/>
</dbReference>
<keyword evidence="4" id="KW-0808">Transferase</keyword>
<feature type="coiled-coil region" evidence="9">
    <location>
        <begin position="276"/>
        <end position="303"/>
    </location>
</feature>
<evidence type="ECO:0000313" key="12">
    <source>
        <dbReference type="EMBL" id="MBS4196369.1"/>
    </source>
</evidence>
<dbReference type="PRINTS" id="PR00344">
    <property type="entry name" value="BCTRLSENSOR"/>
</dbReference>
<dbReference type="InterPro" id="IPR036890">
    <property type="entry name" value="HATPase_C_sf"/>
</dbReference>
<keyword evidence="10" id="KW-0812">Transmembrane</keyword>
<feature type="transmembrane region" description="Helical" evidence="10">
    <location>
        <begin position="70"/>
        <end position="94"/>
    </location>
</feature>
<organism evidence="12 13">
    <name type="scientific">Lederbergia citri</name>
    <dbReference type="NCBI Taxonomy" id="2833580"/>
    <lineage>
        <taxon>Bacteria</taxon>
        <taxon>Bacillati</taxon>
        <taxon>Bacillota</taxon>
        <taxon>Bacilli</taxon>
        <taxon>Bacillales</taxon>
        <taxon>Bacillaceae</taxon>
        <taxon>Lederbergia</taxon>
    </lineage>
</organism>
<dbReference type="Gene3D" id="3.30.565.10">
    <property type="entry name" value="Histidine kinase-like ATPase, C-terminal domain"/>
    <property type="match status" value="1"/>
</dbReference>
<dbReference type="InterPro" id="IPR005467">
    <property type="entry name" value="His_kinase_dom"/>
</dbReference>
<dbReference type="GO" id="GO:0005524">
    <property type="term" value="F:ATP binding"/>
    <property type="evidence" value="ECO:0007669"/>
    <property type="project" value="UniProtKB-KW"/>
</dbReference>
<accession>A0A942YHZ6</accession>
<evidence type="ECO:0000256" key="1">
    <source>
        <dbReference type="ARBA" id="ARBA00000085"/>
    </source>
</evidence>
<feature type="transmembrane region" description="Helical" evidence="10">
    <location>
        <begin position="101"/>
        <end position="118"/>
    </location>
</feature>
<feature type="transmembrane region" description="Helical" evidence="10">
    <location>
        <begin position="202"/>
        <end position="224"/>
    </location>
</feature>
<keyword evidence="6 12" id="KW-0418">Kinase</keyword>
<keyword evidence="5" id="KW-0547">Nucleotide-binding</keyword>
<dbReference type="PANTHER" id="PTHR43065:SF10">
    <property type="entry name" value="PEROXIDE STRESS-ACTIVATED HISTIDINE KINASE MAK3"/>
    <property type="match status" value="1"/>
</dbReference>
<dbReference type="EC" id="2.7.13.3" evidence="2"/>
<keyword evidence="10" id="KW-1133">Transmembrane helix</keyword>
<dbReference type="InterPro" id="IPR004358">
    <property type="entry name" value="Sig_transdc_His_kin-like_C"/>
</dbReference>